<evidence type="ECO:0008006" key="4">
    <source>
        <dbReference type="Google" id="ProtNLM"/>
    </source>
</evidence>
<reference evidence="2 3" key="1">
    <citation type="submission" date="2020-08" db="EMBL/GenBank/DDBJ databases">
        <title>Genomic Encyclopedia of Type Strains, Phase IV (KMG-IV): sequencing the most valuable type-strain genomes for metagenomic binning, comparative biology and taxonomic classification.</title>
        <authorList>
            <person name="Goeker M."/>
        </authorList>
    </citation>
    <scope>NUCLEOTIDE SEQUENCE [LARGE SCALE GENOMIC DNA]</scope>
    <source>
        <strain evidence="2 3">YC6723</strain>
    </source>
</reference>
<comment type="caution">
    <text evidence="2">The sequence shown here is derived from an EMBL/GenBank/DDBJ whole genome shotgun (WGS) entry which is preliminary data.</text>
</comment>
<sequence length="162" mass="16296">MTIAGLILAPLLALQAAPACATVAAPPPELAGWSAARPLRAGTSGEGAPAVTPGTAADIQLRPTAQLRYPVAPAKPGAAATAGGVFSLTIDRAGRYRIALGAGAWVDVVRDGAALASVAHGHGPACSGVRKMVDYDLAPGRYLIQLAGSTTPTIRLMVARLR</sequence>
<dbReference type="Proteomes" id="UP000529795">
    <property type="component" value="Unassembled WGS sequence"/>
</dbReference>
<proteinExistence type="predicted"/>
<evidence type="ECO:0000256" key="1">
    <source>
        <dbReference type="SAM" id="SignalP"/>
    </source>
</evidence>
<accession>A0A840FAJ8</accession>
<gene>
    <name evidence="2" type="ORF">GGQ80_001558</name>
</gene>
<name>A0A840FAJ8_9SPHN</name>
<keyword evidence="3" id="KW-1185">Reference proteome</keyword>
<dbReference type="RefSeq" id="WP_183983462.1">
    <property type="nucleotide sequence ID" value="NZ_JACIEV010000004.1"/>
</dbReference>
<organism evidence="2 3">
    <name type="scientific">Sphingomonas jinjuensis</name>
    <dbReference type="NCBI Taxonomy" id="535907"/>
    <lineage>
        <taxon>Bacteria</taxon>
        <taxon>Pseudomonadati</taxon>
        <taxon>Pseudomonadota</taxon>
        <taxon>Alphaproteobacteria</taxon>
        <taxon>Sphingomonadales</taxon>
        <taxon>Sphingomonadaceae</taxon>
        <taxon>Sphingomonas</taxon>
    </lineage>
</organism>
<evidence type="ECO:0000313" key="3">
    <source>
        <dbReference type="Proteomes" id="UP000529795"/>
    </source>
</evidence>
<protein>
    <recommendedName>
        <fullName evidence="4">Homogentisate 1,2-dioxygenase</fullName>
    </recommendedName>
</protein>
<feature type="chain" id="PRO_5032403411" description="Homogentisate 1,2-dioxygenase" evidence="1">
    <location>
        <begin position="22"/>
        <end position="162"/>
    </location>
</feature>
<dbReference type="EMBL" id="JACIEV010000004">
    <property type="protein sequence ID" value="MBB4153652.1"/>
    <property type="molecule type" value="Genomic_DNA"/>
</dbReference>
<keyword evidence="1" id="KW-0732">Signal</keyword>
<feature type="signal peptide" evidence="1">
    <location>
        <begin position="1"/>
        <end position="21"/>
    </location>
</feature>
<dbReference type="AlphaFoldDB" id="A0A840FAJ8"/>
<evidence type="ECO:0000313" key="2">
    <source>
        <dbReference type="EMBL" id="MBB4153652.1"/>
    </source>
</evidence>